<accession>A0A8S5TJP3</accession>
<name>A0A8S5TJP3_9CAUD</name>
<protein>
    <submittedName>
        <fullName evidence="1">Portal protein</fullName>
    </submittedName>
</protein>
<proteinExistence type="predicted"/>
<dbReference type="Pfam" id="PF05133">
    <property type="entry name" value="SPP1_portal"/>
    <property type="match status" value="1"/>
</dbReference>
<sequence>MDIKEIIGSANTIDQKINELKKRTVHVPLWSTLLGTYETSNHEVLTDTLSLKDKENGEKSSRIAIGLDKLLASRFNQFTFAIPVKREYNKPSNDIQTAIIGAIEKIYENAHIDTMNFKRGIAYYAACEMFTIWYTVKRENTIYGFPCRYKLKCKTFSPMDRVRLYPIIDELDDMIAMSFEYDKKVSDTKTITIFETYTEDRHFVWEKDNQGNSWEEKTAQIKEDGTVESGEQIIINKIPGVYLWRPFPVYDGLGGIRHELEYSLSRNGNVISYNSAPIVKVKGGIIGQEKKGESSRIWRVESDGDISYVSWNQSQDAVINQTNTLLKLYWMLSQMPDISFDNMKGLGNIGYDARQTLFTEARLKIIEESGPWKECFEREFNVIKAFLKQMNQSWANEIDNITCKHIITPYVPEDENNSINVRMKANGGLPVESQLESIVKLGQSKNPISTLEEIRKDQAATALAQQVAFNFGEQTI</sequence>
<evidence type="ECO:0000313" key="1">
    <source>
        <dbReference type="EMBL" id="DAF63223.1"/>
    </source>
</evidence>
<dbReference type="EMBL" id="BK032835">
    <property type="protein sequence ID" value="DAF63223.1"/>
    <property type="molecule type" value="Genomic_DNA"/>
</dbReference>
<dbReference type="InterPro" id="IPR021145">
    <property type="entry name" value="Portal_protein_SPP1_Gp6-like"/>
</dbReference>
<reference evidence="1" key="1">
    <citation type="journal article" date="2021" name="Proc. Natl. Acad. Sci. U.S.A.">
        <title>A Catalog of Tens of Thousands of Viruses from Human Metagenomes Reveals Hidden Associations with Chronic Diseases.</title>
        <authorList>
            <person name="Tisza M.J."/>
            <person name="Buck C.B."/>
        </authorList>
    </citation>
    <scope>NUCLEOTIDE SEQUENCE</scope>
    <source>
        <strain evidence="1">CtIEo13</strain>
    </source>
</reference>
<organism evidence="1">
    <name type="scientific">Siphoviridae sp. ctIEo13</name>
    <dbReference type="NCBI Taxonomy" id="2827833"/>
    <lineage>
        <taxon>Viruses</taxon>
        <taxon>Duplodnaviria</taxon>
        <taxon>Heunggongvirae</taxon>
        <taxon>Uroviricota</taxon>
        <taxon>Caudoviricetes</taxon>
    </lineage>
</organism>